<feature type="domain" description="6-phosphogluconate dehydrogenase NADP-binding" evidence="4">
    <location>
        <begin position="19"/>
        <end position="175"/>
    </location>
</feature>
<keyword evidence="7" id="KW-1185">Reference proteome</keyword>
<dbReference type="InterPro" id="IPR029154">
    <property type="entry name" value="HIBADH-like_NADP-bd"/>
</dbReference>
<reference evidence="6 7" key="1">
    <citation type="submission" date="2019-09" db="EMBL/GenBank/DDBJ databases">
        <title>Salinarimonas rosea gen. nov., sp. nov., a new member of the a-2 subgroup of the Proteobacteria.</title>
        <authorList>
            <person name="Liu J."/>
        </authorList>
    </citation>
    <scope>NUCLEOTIDE SEQUENCE [LARGE SCALE GENOMIC DNA]</scope>
    <source>
        <strain evidence="6 7">BN140002</strain>
    </source>
</reference>
<protein>
    <submittedName>
        <fullName evidence="6">NAD(P)-dependent oxidoreductase</fullName>
    </submittedName>
</protein>
<proteinExistence type="predicted"/>
<dbReference type="InterPro" id="IPR013328">
    <property type="entry name" value="6PGD_dom2"/>
</dbReference>
<dbReference type="PIRSF" id="PIRSF000103">
    <property type="entry name" value="HIBADH"/>
    <property type="match status" value="1"/>
</dbReference>
<dbReference type="InterPro" id="IPR036291">
    <property type="entry name" value="NAD(P)-bd_dom_sf"/>
</dbReference>
<dbReference type="InterPro" id="IPR008927">
    <property type="entry name" value="6-PGluconate_DH-like_C_sf"/>
</dbReference>
<evidence type="ECO:0000256" key="2">
    <source>
        <dbReference type="ARBA" id="ARBA00023027"/>
    </source>
</evidence>
<dbReference type="GO" id="GO:0050661">
    <property type="term" value="F:NADP binding"/>
    <property type="evidence" value="ECO:0007669"/>
    <property type="project" value="InterPro"/>
</dbReference>
<dbReference type="InterPro" id="IPR015815">
    <property type="entry name" value="HIBADH-related"/>
</dbReference>
<organism evidence="6 7">
    <name type="scientific">Salinarimonas soli</name>
    <dbReference type="NCBI Taxonomy" id="1638099"/>
    <lineage>
        <taxon>Bacteria</taxon>
        <taxon>Pseudomonadati</taxon>
        <taxon>Pseudomonadota</taxon>
        <taxon>Alphaproteobacteria</taxon>
        <taxon>Hyphomicrobiales</taxon>
        <taxon>Salinarimonadaceae</taxon>
        <taxon>Salinarimonas</taxon>
    </lineage>
</organism>
<dbReference type="EMBL" id="VUOA01000034">
    <property type="protein sequence ID" value="KAA2235629.1"/>
    <property type="molecule type" value="Genomic_DNA"/>
</dbReference>
<dbReference type="SUPFAM" id="SSF48179">
    <property type="entry name" value="6-phosphogluconate dehydrogenase C-terminal domain-like"/>
    <property type="match status" value="1"/>
</dbReference>
<evidence type="ECO:0000256" key="1">
    <source>
        <dbReference type="ARBA" id="ARBA00023002"/>
    </source>
</evidence>
<gene>
    <name evidence="6" type="ORF">F0L46_19235</name>
</gene>
<feature type="active site" evidence="3">
    <location>
        <position position="184"/>
    </location>
</feature>
<dbReference type="GO" id="GO:0051287">
    <property type="term" value="F:NAD binding"/>
    <property type="evidence" value="ECO:0007669"/>
    <property type="project" value="InterPro"/>
</dbReference>
<dbReference type="InterPro" id="IPR051265">
    <property type="entry name" value="HIBADH-related_NP60_sf"/>
</dbReference>
<evidence type="ECO:0000256" key="3">
    <source>
        <dbReference type="PIRSR" id="PIRSR000103-1"/>
    </source>
</evidence>
<dbReference type="AlphaFoldDB" id="A0A5B2VBC6"/>
<dbReference type="Gene3D" id="3.40.50.720">
    <property type="entry name" value="NAD(P)-binding Rossmann-like Domain"/>
    <property type="match status" value="1"/>
</dbReference>
<dbReference type="PANTHER" id="PTHR43580:SF2">
    <property type="entry name" value="CYTOKINE-LIKE NUCLEAR FACTOR N-PAC"/>
    <property type="match status" value="1"/>
</dbReference>
<accession>A0A5B2VBC6</accession>
<keyword evidence="1" id="KW-0560">Oxidoreductase</keyword>
<evidence type="ECO:0000259" key="5">
    <source>
        <dbReference type="Pfam" id="PF14833"/>
    </source>
</evidence>
<dbReference type="InterPro" id="IPR006115">
    <property type="entry name" value="6PGDH_NADP-bd"/>
</dbReference>
<dbReference type="PANTHER" id="PTHR43580">
    <property type="entry name" value="OXIDOREDUCTASE GLYR1-RELATED"/>
    <property type="match status" value="1"/>
</dbReference>
<evidence type="ECO:0000313" key="7">
    <source>
        <dbReference type="Proteomes" id="UP000323142"/>
    </source>
</evidence>
<reference evidence="6 7" key="2">
    <citation type="submission" date="2019-09" db="EMBL/GenBank/DDBJ databases">
        <authorList>
            <person name="Jin C."/>
        </authorList>
    </citation>
    <scope>NUCLEOTIDE SEQUENCE [LARGE SCALE GENOMIC DNA]</scope>
    <source>
        <strain evidence="6 7">BN140002</strain>
    </source>
</reference>
<keyword evidence="2" id="KW-0520">NAD</keyword>
<dbReference type="Pfam" id="PF14833">
    <property type="entry name" value="NAD_binding_11"/>
    <property type="match status" value="1"/>
</dbReference>
<dbReference type="Pfam" id="PF03446">
    <property type="entry name" value="NAD_binding_2"/>
    <property type="match status" value="1"/>
</dbReference>
<name>A0A5B2VBC6_9HYPH</name>
<evidence type="ECO:0000259" key="4">
    <source>
        <dbReference type="Pfam" id="PF03446"/>
    </source>
</evidence>
<dbReference type="SUPFAM" id="SSF51735">
    <property type="entry name" value="NAD(P)-binding Rossmann-fold domains"/>
    <property type="match status" value="1"/>
</dbReference>
<dbReference type="RefSeq" id="WP_149820543.1">
    <property type="nucleotide sequence ID" value="NZ_VUOA01000034.1"/>
</dbReference>
<dbReference type="OrthoDB" id="9812907at2"/>
<evidence type="ECO:0000313" key="6">
    <source>
        <dbReference type="EMBL" id="KAA2235629.1"/>
    </source>
</evidence>
<comment type="caution">
    <text evidence="6">The sequence shown here is derived from an EMBL/GenBank/DDBJ whole genome shotgun (WGS) entry which is preliminary data.</text>
</comment>
<dbReference type="Proteomes" id="UP000323142">
    <property type="component" value="Unassembled WGS sequence"/>
</dbReference>
<feature type="domain" description="3-hydroxyisobutyrate dehydrogenase-like NAD-binding" evidence="5">
    <location>
        <begin position="178"/>
        <end position="295"/>
    </location>
</feature>
<dbReference type="Gene3D" id="1.10.1040.10">
    <property type="entry name" value="N-(1-d-carboxylethyl)-l-norvaline Dehydrogenase, domain 2"/>
    <property type="match status" value="1"/>
</dbReference>
<dbReference type="GO" id="GO:0016491">
    <property type="term" value="F:oxidoreductase activity"/>
    <property type="evidence" value="ECO:0007669"/>
    <property type="project" value="UniProtKB-KW"/>
</dbReference>
<sequence length="309" mass="32704">MRAEHHADPGKENIMRKAAVLGLGIIGTGLVRNLVRSGHEVTVWNRSERTLPREVGAARRAPTIRDAVAGQDRVLVCLTGPDAQREVYWGENGVLASVAPGTIVADVTTTDPGVSREVAEAMAERGASALDAPVFGSRNEAWEGQLDFCCGGSREAFTAMKPTLEPLAATIHYMGDHGSGSAMKLVGNLLVAAQMASLGEALSLAQKAGLQSEAVMGVLEVTDYSSALIRGVGKASLARDFAPNFYLRHMLKDARLIRDFARDESVPLPVTSVIEALYQAALNAGLGDLNASALHEMMFAQAGLGSKKQ</sequence>